<reference evidence="2 4" key="2">
    <citation type="submission" date="2016-11" db="EMBL/GenBank/DDBJ databases">
        <title>Whole genomes of Flavobacteriaceae.</title>
        <authorList>
            <person name="Stine C."/>
            <person name="Li C."/>
            <person name="Tadesse D."/>
        </authorList>
    </citation>
    <scope>NUCLEOTIDE SEQUENCE [LARGE SCALE GENOMIC DNA]</scope>
    <source>
        <strain evidence="2 4">ATCC 51468</strain>
    </source>
</reference>
<evidence type="ECO:0000313" key="4">
    <source>
        <dbReference type="Proteomes" id="UP000198302"/>
    </source>
</evidence>
<evidence type="ECO:0000313" key="3">
    <source>
        <dbReference type="Proteomes" id="UP000032061"/>
    </source>
</evidence>
<dbReference type="Proteomes" id="UP000198302">
    <property type="component" value="Unassembled WGS sequence"/>
</dbReference>
<name>A0A0D0F0L0_9FLAO</name>
<sequence length="243" mass="28163">MKSLKNVPQIILNSQTIGHPIDFKWSKRKMDQFLDPLEGNEELEALLSNINHKATVGLSAALLEWIYWRFTGYTTSINDTEKRIEALWCSIENQDHTSPLIFDVDLDIPASGSINGPLWVALMNVRMIDVRYRKGSYFIQNEIVGLALLARHITPKRKTFDKWFNNIVTELNRLYPCQYNYTNVDETDEAFYDSSNEPVICRAFFFDPKFEYTIEASKNAVNDFIDNLDHKSNPFLHLTKKAS</sequence>
<dbReference type="OrthoDB" id="1370255at2"/>
<accession>A0A0D0F0L0</accession>
<evidence type="ECO:0000313" key="1">
    <source>
        <dbReference type="EMBL" id="KIO53101.1"/>
    </source>
</evidence>
<gene>
    <name evidence="2" type="ORF">B0A73_08095</name>
    <name evidence="1" type="ORF">IW18_10680</name>
</gene>
<proteinExistence type="predicted"/>
<reference evidence="1 3" key="1">
    <citation type="submission" date="2015-01" db="EMBL/GenBank/DDBJ databases">
        <title>Genome of Flavobacterium hibernum DSM 12611.</title>
        <authorList>
            <person name="Stropko S.J."/>
            <person name="Pipes S.E."/>
            <person name="Newman J.D."/>
        </authorList>
    </citation>
    <scope>NUCLEOTIDE SEQUENCE [LARGE SCALE GENOMIC DNA]</scope>
    <source>
        <strain evidence="1 3">DSM 12611</strain>
    </source>
</reference>
<protein>
    <submittedName>
        <fullName evidence="1">Uncharacterized protein</fullName>
    </submittedName>
</protein>
<dbReference type="Proteomes" id="UP000032061">
    <property type="component" value="Unassembled WGS sequence"/>
</dbReference>
<organism evidence="1 3">
    <name type="scientific">Flavobacterium hibernum</name>
    <dbReference type="NCBI Taxonomy" id="37752"/>
    <lineage>
        <taxon>Bacteria</taxon>
        <taxon>Pseudomonadati</taxon>
        <taxon>Bacteroidota</taxon>
        <taxon>Flavobacteriia</taxon>
        <taxon>Flavobacteriales</taxon>
        <taxon>Flavobacteriaceae</taxon>
        <taxon>Flavobacterium</taxon>
    </lineage>
</organism>
<evidence type="ECO:0000313" key="2">
    <source>
        <dbReference type="EMBL" id="OXA88657.1"/>
    </source>
</evidence>
<dbReference type="EMBL" id="MUGX01000010">
    <property type="protein sequence ID" value="OXA88657.1"/>
    <property type="molecule type" value="Genomic_DNA"/>
</dbReference>
<comment type="caution">
    <text evidence="1">The sequence shown here is derived from an EMBL/GenBank/DDBJ whole genome shotgun (WGS) entry which is preliminary data.</text>
</comment>
<dbReference type="AlphaFoldDB" id="A0A0D0F0L0"/>
<keyword evidence="4" id="KW-1185">Reference proteome</keyword>
<dbReference type="EMBL" id="JPRK01000008">
    <property type="protein sequence ID" value="KIO53101.1"/>
    <property type="molecule type" value="Genomic_DNA"/>
</dbReference>